<organism evidence="5 6">
    <name type="scientific">Thermogladius calderae (strain DSM 22663 / VKM B-2946 / 1633)</name>
    <dbReference type="NCBI Taxonomy" id="1184251"/>
    <lineage>
        <taxon>Archaea</taxon>
        <taxon>Thermoproteota</taxon>
        <taxon>Thermoprotei</taxon>
        <taxon>Desulfurococcales</taxon>
        <taxon>Desulfurococcaceae</taxon>
        <taxon>Thermogladius</taxon>
    </lineage>
</organism>
<dbReference type="SUPFAM" id="SSF53448">
    <property type="entry name" value="Nucleotide-diphospho-sugar transferases"/>
    <property type="match status" value="1"/>
</dbReference>
<dbReference type="OrthoDB" id="11098at2157"/>
<dbReference type="PANTHER" id="PTHR43398">
    <property type="entry name" value="DOLICHOL-PHOSPHATE MANNOSYLTRANSFERASE SUBUNIT 1"/>
    <property type="match status" value="1"/>
</dbReference>
<accession>I3TEW5</accession>
<dbReference type="AlphaFoldDB" id="I3TEW5"/>
<dbReference type="KEGG" id="thg:TCELL_0879"/>
<keyword evidence="6" id="KW-1185">Reference proteome</keyword>
<gene>
    <name evidence="5" type="ordered locus">TCELL_0879</name>
</gene>
<keyword evidence="2" id="KW-0328">Glycosyltransferase</keyword>
<dbReference type="GeneID" id="13013196"/>
<protein>
    <submittedName>
        <fullName evidence="5">Family 2 glycosyltransferase</fullName>
    </submittedName>
</protein>
<dbReference type="FunCoup" id="I3TEW5">
    <property type="interactions" value="156"/>
</dbReference>
<proteinExistence type="inferred from homology"/>
<comment type="similarity">
    <text evidence="1">Belongs to the glycosyltransferase 2 family.</text>
</comment>
<dbReference type="Gene3D" id="3.90.550.10">
    <property type="entry name" value="Spore Coat Polysaccharide Biosynthesis Protein SpsA, Chain A"/>
    <property type="match status" value="1"/>
</dbReference>
<dbReference type="InterPro" id="IPR039528">
    <property type="entry name" value="DPM1-like"/>
</dbReference>
<feature type="domain" description="Glycosyltransferase 2-like" evidence="4">
    <location>
        <begin position="4"/>
        <end position="167"/>
    </location>
</feature>
<dbReference type="GO" id="GO:0004582">
    <property type="term" value="F:dolichyl-phosphate beta-D-mannosyltransferase activity"/>
    <property type="evidence" value="ECO:0007669"/>
    <property type="project" value="InterPro"/>
</dbReference>
<dbReference type="GO" id="GO:0035269">
    <property type="term" value="P:protein O-linked glycosylation via mannose"/>
    <property type="evidence" value="ECO:0007669"/>
    <property type="project" value="TreeGrafter"/>
</dbReference>
<dbReference type="InterPro" id="IPR029044">
    <property type="entry name" value="Nucleotide-diphossugar_trans"/>
</dbReference>
<dbReference type="InterPro" id="IPR001173">
    <property type="entry name" value="Glyco_trans_2-like"/>
</dbReference>
<keyword evidence="3 5" id="KW-0808">Transferase</keyword>
<evidence type="ECO:0000256" key="2">
    <source>
        <dbReference type="ARBA" id="ARBA00022676"/>
    </source>
</evidence>
<sequence length="231" mass="25949">MKVSIIVPTYNERDNIPELLRRIDGAMRPHGWDYEVVIVDDNSPDGTAELARQLSGLYPVKVVERPGRLGLASAVVEGVKHADGDFVVVMDADLQHPPEVIPLIVEKLSRCDVVVASRYVEGGGVSGFPWYRRLMSRGAAVIAWLLLPESRKTSDPMSGFFGFKRRVIGDFDTVEPRGYKVLLDLLRRARQARVCDQPYVFVSREKGESKLGLRVVLAHIRHILKLAFFKL</sequence>
<dbReference type="GO" id="GO:0006506">
    <property type="term" value="P:GPI anchor biosynthetic process"/>
    <property type="evidence" value="ECO:0007669"/>
    <property type="project" value="TreeGrafter"/>
</dbReference>
<evidence type="ECO:0000256" key="1">
    <source>
        <dbReference type="ARBA" id="ARBA00006739"/>
    </source>
</evidence>
<dbReference type="PANTHER" id="PTHR43398:SF1">
    <property type="entry name" value="DOLICHOL-PHOSPHATE MANNOSYLTRANSFERASE SUBUNIT 1"/>
    <property type="match status" value="1"/>
</dbReference>
<reference evidence="5 6" key="1">
    <citation type="journal article" date="2012" name="J. Bacteriol.">
        <title>Complete genome sequence of the hyperthermophilic cellulolytic Crenarchaeon 'Thermogladius cellulolyticus' 1633.</title>
        <authorList>
            <person name="Mardanov A.V."/>
            <person name="Kochetkova T.V."/>
            <person name="Beletsky A.V."/>
            <person name="Bonch-Osmolovskaya E.A."/>
            <person name="Ravin N.V."/>
            <person name="Skryabin K.G."/>
        </authorList>
    </citation>
    <scope>NUCLEOTIDE SEQUENCE [LARGE SCALE GENOMIC DNA]</scope>
    <source>
        <strain evidence="6">DSM 22663 / VKM B-2946 / 1633</strain>
    </source>
</reference>
<dbReference type="STRING" id="1184251.TCELL_0879"/>
<evidence type="ECO:0000259" key="4">
    <source>
        <dbReference type="Pfam" id="PF00535"/>
    </source>
</evidence>
<dbReference type="CDD" id="cd06442">
    <property type="entry name" value="DPM1_like"/>
    <property type="match status" value="1"/>
</dbReference>
<dbReference type="Proteomes" id="UP000005270">
    <property type="component" value="Chromosome"/>
</dbReference>
<evidence type="ECO:0000256" key="3">
    <source>
        <dbReference type="ARBA" id="ARBA00022679"/>
    </source>
</evidence>
<dbReference type="EMBL" id="CP003531">
    <property type="protein sequence ID" value="AFK51303.1"/>
    <property type="molecule type" value="Genomic_DNA"/>
</dbReference>
<dbReference type="eggNOG" id="arCOG00894">
    <property type="taxonomic scope" value="Archaea"/>
</dbReference>
<dbReference type="HOGENOM" id="CLU_033536_13_1_2"/>
<dbReference type="GO" id="GO:0006488">
    <property type="term" value="P:dolichol-linked oligosaccharide biosynthetic process"/>
    <property type="evidence" value="ECO:0007669"/>
    <property type="project" value="TreeGrafter"/>
</dbReference>
<dbReference type="RefSeq" id="WP_014737553.1">
    <property type="nucleotide sequence ID" value="NC_017954.1"/>
</dbReference>
<dbReference type="GO" id="GO:0016020">
    <property type="term" value="C:membrane"/>
    <property type="evidence" value="ECO:0007669"/>
    <property type="project" value="GOC"/>
</dbReference>
<name>I3TEW5_THEC1</name>
<dbReference type="InParanoid" id="I3TEW5"/>
<evidence type="ECO:0000313" key="6">
    <source>
        <dbReference type="Proteomes" id="UP000005270"/>
    </source>
</evidence>
<evidence type="ECO:0000313" key="5">
    <source>
        <dbReference type="EMBL" id="AFK51303.1"/>
    </source>
</evidence>
<dbReference type="Pfam" id="PF00535">
    <property type="entry name" value="Glycos_transf_2"/>
    <property type="match status" value="1"/>
</dbReference>